<keyword evidence="1" id="KW-0812">Transmembrane</keyword>
<comment type="caution">
    <text evidence="2">The sequence shown here is derived from an EMBL/GenBank/DDBJ whole genome shotgun (WGS) entry which is preliminary data.</text>
</comment>
<protein>
    <submittedName>
        <fullName evidence="2">Uncharacterized protein</fullName>
    </submittedName>
</protein>
<keyword evidence="1" id="KW-0472">Membrane</keyword>
<sequence>MDSTFLLILLLSIEFFFFPSLPITWNAKYTHLITQQKRFTLSKISLAFTTTCILLTFTGLCFVILTHLAIHSRPEFNIGMLIMYIMGIIAAGSGLVFIWIIFRNQDALCAVSNLLSYKHTLFHRFHESETEPLFDIMLIFLAMYAILGGSGTYFCALSLKFDPYYFIFNDVLEFLYPTKSSSDVLLESLGLRWALLVIRATLLLGAVEAARILVTYGLVVAIDMRSLQRCAQVLSTLVDGVECIVVMKEYRKMIVVFRSL</sequence>
<proteinExistence type="predicted"/>
<accession>A0ABP1QD17</accession>
<dbReference type="EMBL" id="CAXLJM020000030">
    <property type="protein sequence ID" value="CAL8098635.1"/>
    <property type="molecule type" value="Genomic_DNA"/>
</dbReference>
<dbReference type="Proteomes" id="UP001642540">
    <property type="component" value="Unassembled WGS sequence"/>
</dbReference>
<gene>
    <name evidence="2" type="ORF">ODALV1_LOCUS10006</name>
</gene>
<feature type="transmembrane region" description="Helical" evidence="1">
    <location>
        <begin position="76"/>
        <end position="102"/>
    </location>
</feature>
<feature type="transmembrane region" description="Helical" evidence="1">
    <location>
        <begin position="6"/>
        <end position="25"/>
    </location>
</feature>
<organism evidence="2 3">
    <name type="scientific">Orchesella dallaii</name>
    <dbReference type="NCBI Taxonomy" id="48710"/>
    <lineage>
        <taxon>Eukaryota</taxon>
        <taxon>Metazoa</taxon>
        <taxon>Ecdysozoa</taxon>
        <taxon>Arthropoda</taxon>
        <taxon>Hexapoda</taxon>
        <taxon>Collembola</taxon>
        <taxon>Entomobryomorpha</taxon>
        <taxon>Entomobryoidea</taxon>
        <taxon>Orchesellidae</taxon>
        <taxon>Orchesellinae</taxon>
        <taxon>Orchesella</taxon>
    </lineage>
</organism>
<keyword evidence="1" id="KW-1133">Transmembrane helix</keyword>
<reference evidence="2 3" key="1">
    <citation type="submission" date="2024-08" db="EMBL/GenBank/DDBJ databases">
        <authorList>
            <person name="Cucini C."/>
            <person name="Frati F."/>
        </authorList>
    </citation>
    <scope>NUCLEOTIDE SEQUENCE [LARGE SCALE GENOMIC DNA]</scope>
</reference>
<feature type="transmembrane region" description="Helical" evidence="1">
    <location>
        <begin position="133"/>
        <end position="159"/>
    </location>
</feature>
<evidence type="ECO:0000313" key="2">
    <source>
        <dbReference type="EMBL" id="CAL8098635.1"/>
    </source>
</evidence>
<evidence type="ECO:0000256" key="1">
    <source>
        <dbReference type="SAM" id="Phobius"/>
    </source>
</evidence>
<evidence type="ECO:0000313" key="3">
    <source>
        <dbReference type="Proteomes" id="UP001642540"/>
    </source>
</evidence>
<feature type="transmembrane region" description="Helical" evidence="1">
    <location>
        <begin position="193"/>
        <end position="219"/>
    </location>
</feature>
<keyword evidence="3" id="KW-1185">Reference proteome</keyword>
<name>A0ABP1QD17_9HEXA</name>
<feature type="transmembrane region" description="Helical" evidence="1">
    <location>
        <begin position="46"/>
        <end position="70"/>
    </location>
</feature>